<comment type="similarity">
    <text evidence="1">Belongs to the universal stress protein A family.</text>
</comment>
<reference evidence="3 4" key="2">
    <citation type="submission" date="2020-08" db="EMBL/GenBank/DDBJ databases">
        <title>Adhaeribacter dokdonensis sp. nov., isolated from the rhizosphere of Elymus tsukushiensis, a plant native to the Dokdo Islands, Republic of Korea.</title>
        <authorList>
            <person name="Ghim S.Y."/>
        </authorList>
    </citation>
    <scope>NUCLEOTIDE SEQUENCE [LARGE SCALE GENOMIC DNA]</scope>
    <source>
        <strain evidence="3 4">KUDC8001</strain>
    </source>
</reference>
<keyword evidence="4" id="KW-1185">Reference proteome</keyword>
<dbReference type="Proteomes" id="UP000514509">
    <property type="component" value="Chromosome"/>
</dbReference>
<dbReference type="InterPro" id="IPR006015">
    <property type="entry name" value="Universal_stress_UspA"/>
</dbReference>
<dbReference type="PRINTS" id="PR01438">
    <property type="entry name" value="UNVRSLSTRESS"/>
</dbReference>
<evidence type="ECO:0000259" key="2">
    <source>
        <dbReference type="Pfam" id="PF00582"/>
    </source>
</evidence>
<proteinExistence type="inferred from homology"/>
<dbReference type="SUPFAM" id="SSF52402">
    <property type="entry name" value="Adenine nucleotide alpha hydrolases-like"/>
    <property type="match status" value="2"/>
</dbReference>
<organism evidence="3 4">
    <name type="scientific">Adhaeribacter radiodurans</name>
    <dbReference type="NCBI Taxonomy" id="2745197"/>
    <lineage>
        <taxon>Bacteria</taxon>
        <taxon>Pseudomonadati</taxon>
        <taxon>Bacteroidota</taxon>
        <taxon>Cytophagia</taxon>
        <taxon>Cytophagales</taxon>
        <taxon>Hymenobacteraceae</taxon>
        <taxon>Adhaeribacter</taxon>
    </lineage>
</organism>
<sequence length="274" mass="30645">MKTFLVPTDFSKNAQNALHYAASLASQMNSKLIIVHVVNIIIIPARSGKLVSLTEKTDIPYYLKLNKIADKLRSKKNIDCEVAVIDQYKHGSFQVGLNQFILSNNVDLVIMGTKGATNFLDKMIGTNTFEFIKVTVCPVLVIPSTTHYSNINHIAYVSDFETDETIFLQQLFRFTDSISAQVSILNINNSSHQNGEANEQTLQNLTKELLNVNLIQVNEADTVTSIHKLVQDNQVNVLAVPIHKKDFFEVFFQSSISKELVYNSTLPLLALPEG</sequence>
<dbReference type="PANTHER" id="PTHR46268">
    <property type="entry name" value="STRESS RESPONSE PROTEIN NHAX"/>
    <property type="match status" value="1"/>
</dbReference>
<feature type="domain" description="UspA" evidence="2">
    <location>
        <begin position="1"/>
        <end position="143"/>
    </location>
</feature>
<dbReference type="EMBL" id="CP055153">
    <property type="protein sequence ID" value="QMU29673.1"/>
    <property type="molecule type" value="Genomic_DNA"/>
</dbReference>
<protein>
    <submittedName>
        <fullName evidence="3">Universal stress protein</fullName>
    </submittedName>
</protein>
<name>A0A7L7LA97_9BACT</name>
<dbReference type="AlphaFoldDB" id="A0A7L7LA97"/>
<dbReference type="Gene3D" id="3.40.50.12370">
    <property type="match status" value="1"/>
</dbReference>
<accession>A0A7L7LA97</accession>
<dbReference type="InterPro" id="IPR006016">
    <property type="entry name" value="UspA"/>
</dbReference>
<dbReference type="PANTHER" id="PTHR46268:SF6">
    <property type="entry name" value="UNIVERSAL STRESS PROTEIN UP12"/>
    <property type="match status" value="1"/>
</dbReference>
<evidence type="ECO:0000313" key="4">
    <source>
        <dbReference type="Proteomes" id="UP000514509"/>
    </source>
</evidence>
<dbReference type="CDD" id="cd00293">
    <property type="entry name" value="USP-like"/>
    <property type="match status" value="1"/>
</dbReference>
<dbReference type="KEGG" id="add:HUW48_17280"/>
<reference evidence="3 4" key="1">
    <citation type="submission" date="2020-06" db="EMBL/GenBank/DDBJ databases">
        <authorList>
            <person name="Hwang Y.J."/>
        </authorList>
    </citation>
    <scope>NUCLEOTIDE SEQUENCE [LARGE SCALE GENOMIC DNA]</scope>
    <source>
        <strain evidence="3 4">KUDC8001</strain>
    </source>
</reference>
<evidence type="ECO:0000313" key="3">
    <source>
        <dbReference type="EMBL" id="QMU29673.1"/>
    </source>
</evidence>
<gene>
    <name evidence="3" type="ORF">HUW48_17280</name>
</gene>
<evidence type="ECO:0000256" key="1">
    <source>
        <dbReference type="ARBA" id="ARBA00008791"/>
    </source>
</evidence>
<dbReference type="RefSeq" id="WP_182412133.1">
    <property type="nucleotide sequence ID" value="NZ_CP055153.1"/>
</dbReference>
<dbReference type="Pfam" id="PF00582">
    <property type="entry name" value="Usp"/>
    <property type="match status" value="1"/>
</dbReference>